<keyword evidence="1" id="KW-0224">Dipeptidase</keyword>
<feature type="signal peptide" evidence="2">
    <location>
        <begin position="1"/>
        <end position="24"/>
    </location>
</feature>
<dbReference type="RefSeq" id="WP_013515239.1">
    <property type="nucleotide sequence ID" value="NC_014844.1"/>
</dbReference>
<proteinExistence type="inferred from homology"/>
<dbReference type="GO" id="GO:0070004">
    <property type="term" value="F:cysteine-type exopeptidase activity"/>
    <property type="evidence" value="ECO:0007669"/>
    <property type="project" value="InterPro"/>
</dbReference>
<dbReference type="eggNOG" id="COG4690">
    <property type="taxonomic scope" value="Bacteria"/>
</dbReference>
<comment type="similarity">
    <text evidence="1">Belongs to the peptidase C69 family.</text>
</comment>
<comment type="catalytic activity">
    <reaction evidence="1">
        <text>an L-aminoacyl-L-amino acid + H2O = 2 an L-alpha-amino acid</text>
        <dbReference type="Rhea" id="RHEA:48940"/>
        <dbReference type="ChEBI" id="CHEBI:15377"/>
        <dbReference type="ChEBI" id="CHEBI:59869"/>
        <dbReference type="ChEBI" id="CHEBI:77460"/>
    </reaction>
</comment>
<organism evidence="3 4">
    <name type="scientific">Pseudodesulfovibrio aespoeensis (strain ATCC 700646 / DSM 10631 / Aspo-2)</name>
    <name type="common">Desulfovibrio aespoeensis</name>
    <dbReference type="NCBI Taxonomy" id="643562"/>
    <lineage>
        <taxon>Bacteria</taxon>
        <taxon>Pseudomonadati</taxon>
        <taxon>Thermodesulfobacteriota</taxon>
        <taxon>Desulfovibrionia</taxon>
        <taxon>Desulfovibrionales</taxon>
        <taxon>Desulfovibrionaceae</taxon>
    </lineage>
</organism>
<evidence type="ECO:0000313" key="4">
    <source>
        <dbReference type="Proteomes" id="UP000002191"/>
    </source>
</evidence>
<gene>
    <name evidence="3" type="ordered locus">Daes_2322</name>
</gene>
<dbReference type="Proteomes" id="UP000002191">
    <property type="component" value="Chromosome"/>
</dbReference>
<name>E6VTP0_PSEA9</name>
<accession>E6VTP0</accession>
<keyword evidence="2" id="KW-0732">Signal</keyword>
<dbReference type="STRING" id="643562.Daes_2322"/>
<reference evidence="4" key="1">
    <citation type="submission" date="2010-12" db="EMBL/GenBank/DDBJ databases">
        <title>Complete sequence of Desulfovibrio aespoeensis Aspo-2.</title>
        <authorList>
            <consortium name="US DOE Joint Genome Institute"/>
            <person name="Lucas S."/>
            <person name="Copeland A."/>
            <person name="Lapidus A."/>
            <person name="Cheng J.-F."/>
            <person name="Goodwin L."/>
            <person name="Pitluck S."/>
            <person name="Chertkov O."/>
            <person name="Misra M."/>
            <person name="Detter J.C."/>
            <person name="Han C."/>
            <person name="Tapia R."/>
            <person name="Land M."/>
            <person name="Hauser L."/>
            <person name="Kyrpides N."/>
            <person name="Ivanova N."/>
            <person name="Ovchinnikova G."/>
            <person name="Pedersen K."/>
            <person name="Jagevall S."/>
            <person name="Hazen T."/>
            <person name="Woyke T."/>
        </authorList>
    </citation>
    <scope>NUCLEOTIDE SEQUENCE [LARGE SCALE GENOMIC DNA]</scope>
    <source>
        <strain evidence="4">ATCC 700646 / DSM 10631 / Aspo-2</strain>
    </source>
</reference>
<dbReference type="HOGENOM" id="CLU_014823_3_0_7"/>
<dbReference type="Pfam" id="PF03577">
    <property type="entry name" value="Peptidase_C69"/>
    <property type="match status" value="1"/>
</dbReference>
<dbReference type="KEGG" id="das:Daes_2322"/>
<dbReference type="InterPro" id="IPR005322">
    <property type="entry name" value="Peptidase_C69"/>
</dbReference>
<dbReference type="AlphaFoldDB" id="E6VTP0"/>
<dbReference type="PANTHER" id="PTHR12994">
    <property type="entry name" value="SECERNIN"/>
    <property type="match status" value="1"/>
</dbReference>
<evidence type="ECO:0000256" key="2">
    <source>
        <dbReference type="SAM" id="SignalP"/>
    </source>
</evidence>
<protein>
    <recommendedName>
        <fullName evidence="1">Dipeptidase</fullName>
        <ecNumber evidence="1">3.4.-.-</ecNumber>
    </recommendedName>
</protein>
<sequence precursor="true">MKPLRHFLLVALLTTMLAAPQALACTTMIITPGASADGSMMVTHSDDDELGDQRLIFVPAKEQTGSRKIYPEAYAYPRIVTNDRGPAYDTRGYPPTEPVGTVPYAEIWKILGREQKTSFAYFDGNYGIMNEKNLMMGECTNAANYEPKANSKAGAGQPQRLFYSSELSRIALENCATAREAVTLMGGLVDKYGVYDTGETLLVADENEGWVFEMCALPDTTYHSAWVAKRVPDGEFFVAANTFRIREVIRDDPENFRYSKLLHPGLKKLKWWDEKTQGPVDWLRAISPGEYNHPYYSLRRVWRAMDRVNPDLGLSPWVKDTYTTDYPFSIKPSSGIDVAKIFSIYRDHYEGTQFDLTKGAAAGPYGDPHRFVGPYDGNQNNVDADKKFYGAWERSISVFYQGYTYVCQTRPKAPEYTKGVVWFGPDVSYTTCFTPFFARAAQLPRPYQTGSSQQFDPASAWWHFDLLGNWSRLNFQRMTEVDIKPVQRELEDAAMQDFLAMDEAVAGKTDEESLRLITEFGFNTASRVLDRWRNLTFTLFAKYSDGYINIPGGPVLAIGYPSDWLDTTNYKDGPVSYDMK</sequence>
<dbReference type="EC" id="3.4.-.-" evidence="1"/>
<dbReference type="PANTHER" id="PTHR12994:SF17">
    <property type="entry name" value="LD30995P"/>
    <property type="match status" value="1"/>
</dbReference>
<keyword evidence="4" id="KW-1185">Reference proteome</keyword>
<keyword evidence="1" id="KW-0378">Hydrolase</keyword>
<evidence type="ECO:0000256" key="1">
    <source>
        <dbReference type="RuleBase" id="RU364089"/>
    </source>
</evidence>
<dbReference type="GO" id="GO:0016805">
    <property type="term" value="F:dipeptidase activity"/>
    <property type="evidence" value="ECO:0007669"/>
    <property type="project" value="UniProtKB-KW"/>
</dbReference>
<feature type="chain" id="PRO_5003214102" description="Dipeptidase" evidence="2">
    <location>
        <begin position="25"/>
        <end position="580"/>
    </location>
</feature>
<dbReference type="EMBL" id="CP002431">
    <property type="protein sequence ID" value="ADU63327.1"/>
    <property type="molecule type" value="Genomic_DNA"/>
</dbReference>
<keyword evidence="1" id="KW-0645">Protease</keyword>
<dbReference type="Gene3D" id="3.60.60.10">
    <property type="entry name" value="Penicillin V Acylase, Chain A"/>
    <property type="match status" value="1"/>
</dbReference>
<evidence type="ECO:0000313" key="3">
    <source>
        <dbReference type="EMBL" id="ADU63327.1"/>
    </source>
</evidence>
<reference evidence="3 4" key="2">
    <citation type="journal article" date="2014" name="Genome Announc.">
        <title>Complete Genome Sequence of the Subsurface, Mesophilic Sulfate-Reducing Bacterium Desulfovibrio aespoeensis Aspo-2.</title>
        <authorList>
            <person name="Pedersen K."/>
            <person name="Bengtsson A."/>
            <person name="Edlund J."/>
            <person name="Rabe L."/>
            <person name="Hazen T."/>
            <person name="Chakraborty R."/>
            <person name="Goodwin L."/>
            <person name="Shapiro N."/>
        </authorList>
    </citation>
    <scope>NUCLEOTIDE SEQUENCE [LARGE SCALE GENOMIC DNA]</scope>
    <source>
        <strain evidence="4">ATCC 700646 / DSM 10631 / Aspo-2</strain>
    </source>
</reference>
<dbReference type="GO" id="GO:0006508">
    <property type="term" value="P:proteolysis"/>
    <property type="evidence" value="ECO:0007669"/>
    <property type="project" value="UniProtKB-KW"/>
</dbReference>